<dbReference type="Gene3D" id="3.10.590.10">
    <property type="entry name" value="ph1033 like domains"/>
    <property type="match status" value="1"/>
</dbReference>
<feature type="compositionally biased region" description="Acidic residues" evidence="1">
    <location>
        <begin position="83"/>
        <end position="96"/>
    </location>
</feature>
<proteinExistence type="predicted"/>
<dbReference type="GO" id="GO:0000398">
    <property type="term" value="P:mRNA splicing, via spliceosome"/>
    <property type="evidence" value="ECO:0007669"/>
    <property type="project" value="TreeGrafter"/>
</dbReference>
<dbReference type="GO" id="GO:0000381">
    <property type="term" value="P:regulation of alternative mRNA splicing, via spliceosome"/>
    <property type="evidence" value="ECO:0007669"/>
    <property type="project" value="TreeGrafter"/>
</dbReference>
<dbReference type="PROSITE" id="PS50882">
    <property type="entry name" value="YTH"/>
    <property type="match status" value="1"/>
</dbReference>
<evidence type="ECO:0000259" key="2">
    <source>
        <dbReference type="PROSITE" id="PS50882"/>
    </source>
</evidence>
<accession>A0A6G1SM88</accession>
<protein>
    <submittedName>
        <fullName evidence="3">YTH domain-containing protein 1</fullName>
    </submittedName>
</protein>
<gene>
    <name evidence="3" type="primary">YTHDC1</name>
    <name evidence="3" type="ORF">g.13249</name>
</gene>
<feature type="region of interest" description="Disordered" evidence="1">
    <location>
        <begin position="19"/>
        <end position="193"/>
    </location>
</feature>
<dbReference type="InterPro" id="IPR007275">
    <property type="entry name" value="YTH_domain"/>
</dbReference>
<dbReference type="PANTHER" id="PTHR12357:SF3">
    <property type="entry name" value="YTH DOMAIN-CONTAINING PROTEIN 1"/>
    <property type="match status" value="1"/>
</dbReference>
<feature type="compositionally biased region" description="Polar residues" evidence="1">
    <location>
        <begin position="100"/>
        <end position="113"/>
    </location>
</feature>
<organism evidence="3">
    <name type="scientific">Aceria tosichella</name>
    <name type="common">wheat curl mite</name>
    <dbReference type="NCBI Taxonomy" id="561515"/>
    <lineage>
        <taxon>Eukaryota</taxon>
        <taxon>Metazoa</taxon>
        <taxon>Ecdysozoa</taxon>
        <taxon>Arthropoda</taxon>
        <taxon>Chelicerata</taxon>
        <taxon>Arachnida</taxon>
        <taxon>Acari</taxon>
        <taxon>Acariformes</taxon>
        <taxon>Trombidiformes</taxon>
        <taxon>Prostigmata</taxon>
        <taxon>Eupodina</taxon>
        <taxon>Eriophyoidea</taxon>
        <taxon>Eriophyidae</taxon>
        <taxon>Eriophyinae</taxon>
        <taxon>Aceriini</taxon>
        <taxon>Aceria</taxon>
    </lineage>
</organism>
<sequence length="632" mass="70566">MSSKSSGANDLLVEHCARPIESCETTNGNRSSTKTTLEKACNHKSKDTDKDGRYKSNRKSIPKHGFPRDTSKKSLSFFPSVEYSEESSEASDEADGSEANNNSSSEHQNSLNEPGSIKDNAALGGKAPVVLQSDHDDASSTSSCSCEDHSSVASQDPHGDLDYDDDDSMKGSLNGRREQPPPNNEGESDFKGSSLIETSTNDLQEQHKTASSTNDKDNNKLVIEHARERSNDDGHQCGGTQKSTKIRSFINFDHGHGDIHDDNNRDIILDTKKSSKDRSHKSHEALLKYFFKDACYFQIKSINRENVALSKSMGVWSTPVQNEFRLNAAFREHRNVILIFSVQQSGAFQGFARMVSESGPPDEPVPWVLPERLSSATLGGVFRVEWLCTKELNFNETRHLYNSFNNNKPVKVARDGQQVEPKIGRKLCMLFPKDSKKRLLACVETLKIQSRQRKQLLRKSSYYPLDDARLRAGVRRTRNGPYSRLDSGGIINGFAEANSTTSHDAYHLYSQPGPYVGGSREPNGPIRRGGGGGSNNQIVPGHFSRPRPFPIHTANAYQRPSHYGYHMPVLGPAPPGVHEEFYPSHYGPNNHPYLDPMQHASVEQHSRPYNDWTMSGMDPHPSRYHPYPRPKR</sequence>
<dbReference type="InterPro" id="IPR045168">
    <property type="entry name" value="YTH_prot"/>
</dbReference>
<dbReference type="GO" id="GO:0003729">
    <property type="term" value="F:mRNA binding"/>
    <property type="evidence" value="ECO:0007669"/>
    <property type="project" value="TreeGrafter"/>
</dbReference>
<feature type="compositionally biased region" description="Basic and acidic residues" evidence="1">
    <location>
        <begin position="36"/>
        <end position="54"/>
    </location>
</feature>
<name>A0A6G1SM88_9ACAR</name>
<evidence type="ECO:0000313" key="3">
    <source>
        <dbReference type="EMBL" id="MDE51605.1"/>
    </source>
</evidence>
<feature type="compositionally biased region" description="Basic residues" evidence="1">
    <location>
        <begin position="622"/>
        <end position="632"/>
    </location>
</feature>
<dbReference type="EMBL" id="GGYP01006834">
    <property type="protein sequence ID" value="MDE51605.1"/>
    <property type="molecule type" value="Transcribed_RNA"/>
</dbReference>
<feature type="compositionally biased region" description="Polar residues" evidence="1">
    <location>
        <begin position="23"/>
        <end position="35"/>
    </location>
</feature>
<dbReference type="GO" id="GO:1990247">
    <property type="term" value="F:N6-methyladenosine-containing RNA reader activity"/>
    <property type="evidence" value="ECO:0007669"/>
    <property type="project" value="TreeGrafter"/>
</dbReference>
<dbReference type="Pfam" id="PF04146">
    <property type="entry name" value="YTH"/>
    <property type="match status" value="1"/>
</dbReference>
<evidence type="ECO:0000256" key="1">
    <source>
        <dbReference type="SAM" id="MobiDB-lite"/>
    </source>
</evidence>
<feature type="region of interest" description="Disordered" evidence="1">
    <location>
        <begin position="608"/>
        <end position="632"/>
    </location>
</feature>
<feature type="compositionally biased region" description="Low complexity" evidence="1">
    <location>
        <begin position="139"/>
        <end position="156"/>
    </location>
</feature>
<feature type="domain" description="YTH" evidence="2">
    <location>
        <begin position="294"/>
        <end position="431"/>
    </location>
</feature>
<dbReference type="GO" id="GO:0005654">
    <property type="term" value="C:nucleoplasm"/>
    <property type="evidence" value="ECO:0007669"/>
    <property type="project" value="TreeGrafter"/>
</dbReference>
<reference evidence="3" key="1">
    <citation type="submission" date="2018-10" db="EMBL/GenBank/DDBJ databases">
        <title>Transcriptome assembly of Aceria tosichella (Wheat curl mite) Type 2.</title>
        <authorList>
            <person name="Scully E.D."/>
            <person name="Geib S.M."/>
            <person name="Palmer N.A."/>
            <person name="Gupta A.K."/>
            <person name="Sarath G."/>
            <person name="Tatineni S."/>
        </authorList>
    </citation>
    <scope>NUCLEOTIDE SEQUENCE</scope>
    <source>
        <strain evidence="3">LincolnNE</strain>
    </source>
</reference>
<dbReference type="CDD" id="cd21134">
    <property type="entry name" value="YTH"/>
    <property type="match status" value="1"/>
</dbReference>
<dbReference type="PANTHER" id="PTHR12357">
    <property type="entry name" value="YTH YT521-B HOMOLOGY DOMAIN-CONTAINING"/>
    <property type="match status" value="1"/>
</dbReference>
<dbReference type="AlphaFoldDB" id="A0A6G1SM88"/>